<protein>
    <submittedName>
        <fullName evidence="2">Putative major structural protein</fullName>
    </submittedName>
</protein>
<sequence>MSHRYQGPPPPQRPNWSKLNSSQRAYAIRQYNIGRTRRNLPIFVLGGGGDRIDSSASEQSSEHSSGSSVQASQNSDPADDTDSLRTPSVDWSEDSVFGDNADSDFDHIISADDVVAGTSAAGGITDKELWPHIPDSDLHMATNVSSTKRGSEEPSSSSGDSKKQKKNGMELPGTGESGGSDPDTGNPSPENSIIPRPLQSTSGYKLVFRKNHSLLSYGLAWKISKLDGTSKSYLTTTSLMSLPVEQPYFYMSPAEFDWLPRGAMCKHVKVTAVMRNPRTAFETNSSSTTLATLNQNKFIAIGEGLNLKTRGIDRAMKFGSSTAAMVNQGTEEYVKSHHEKFILAAYGSLTKTPTFQEGFKALPCSSLMLPMMLNRYFCTVATNDPINKDIGWPNLSQHIRKGDASFLTGKTVATYSYSPKCGYLSQPFQMRVNGYYGDESNDFTNNSVTTINKNGNLLSSIVQTDLASGAMKQSDNNIIDYESGEWDCLAQRNGTHYMTPIEKSQYIMHGPRDTSLCHVQPSLHLGVFPVPRMTTNELKTVPENYTDIEVQWDINCEMVVEFGYGTMNLTHYDKPYLVNIENAAYGASISSDKNTYFQDQYSSINGEYVCRVKKSTT</sequence>
<accession>B5LND6</accession>
<feature type="compositionally biased region" description="Low complexity" evidence="1">
    <location>
        <begin position="145"/>
        <end position="159"/>
    </location>
</feature>
<reference evidence="2" key="1">
    <citation type="submission" date="2008-06" db="EMBL/GenBank/DDBJ databases">
        <authorList>
            <person name="Ryabov E."/>
            <person name="Winstanley D."/>
            <person name="Naish N."/>
            <person name="Keane G."/>
            <person name="Evered C."/>
        </authorList>
    </citation>
    <scope>NUCLEOTIDE SEQUENCE</scope>
    <source>
        <strain evidence="2">WS-2002</strain>
    </source>
</reference>
<feature type="region of interest" description="Disordered" evidence="1">
    <location>
        <begin position="42"/>
        <end position="97"/>
    </location>
</feature>
<feature type="region of interest" description="Disordered" evidence="1">
    <location>
        <begin position="1"/>
        <end position="21"/>
    </location>
</feature>
<dbReference type="InterPro" id="IPR003433">
    <property type="entry name" value="Capsid_VP4_densovirus"/>
</dbReference>
<dbReference type="GO" id="GO:0005198">
    <property type="term" value="F:structural molecule activity"/>
    <property type="evidence" value="ECO:0007669"/>
    <property type="project" value="InterPro"/>
</dbReference>
<dbReference type="Pfam" id="PF02336">
    <property type="entry name" value="Denso_VP4"/>
    <property type="match status" value="1"/>
</dbReference>
<name>B5LND6_9VIRU</name>
<feature type="compositionally biased region" description="Low complexity" evidence="1">
    <location>
        <begin position="54"/>
        <end position="75"/>
    </location>
</feature>
<evidence type="ECO:0000313" key="2">
    <source>
        <dbReference type="EMBL" id="ACG50806.1"/>
    </source>
</evidence>
<dbReference type="SUPFAM" id="SSF88645">
    <property type="entry name" value="ssDNA viruses"/>
    <property type="match status" value="1"/>
</dbReference>
<dbReference type="EMBL" id="EU851411">
    <property type="protein sequence ID" value="ACG50806.1"/>
    <property type="molecule type" value="Genomic_DNA"/>
</dbReference>
<proteinExistence type="predicted"/>
<reference evidence="2" key="2">
    <citation type="journal article" date="2009" name="Proc. Natl. Acad. Sci. U.S.A.">
        <title>Densovirus induces winged morphs in asexual clones of the rosy apple aphid, Dysaphis plantaginea.</title>
        <authorList>
            <person name="Ryabov E.V."/>
            <person name="Keane G."/>
            <person name="Naish N."/>
            <person name="Evered C."/>
            <person name="Winstanley D."/>
        </authorList>
    </citation>
    <scope>NUCLEOTIDE SEQUENCE</scope>
    <source>
        <strain evidence="2">WS-2002</strain>
    </source>
</reference>
<evidence type="ECO:0000256" key="1">
    <source>
        <dbReference type="SAM" id="MobiDB-lite"/>
    </source>
</evidence>
<feature type="compositionally biased region" description="Basic and acidic residues" evidence="1">
    <location>
        <begin position="127"/>
        <end position="138"/>
    </location>
</feature>
<organism evidence="2">
    <name type="scientific">Dysaphis plantaginea densovirus</name>
    <dbReference type="NCBI Taxonomy" id="551224"/>
    <lineage>
        <taxon>Viruses</taxon>
        <taxon>Monodnaviria</taxon>
        <taxon>Shotokuvirae</taxon>
        <taxon>Cossaviricota</taxon>
        <taxon>Quintoviricetes</taxon>
        <taxon>Piccovirales</taxon>
        <taxon>Parvoviridae</taxon>
        <taxon>Densovirinae</taxon>
        <taxon>Hemiambidensovirus</taxon>
        <taxon>Hemiambidensovirus hemipteran1</taxon>
        <taxon>Hemipteran ambidensovirus 2</taxon>
    </lineage>
</organism>
<feature type="region of interest" description="Disordered" evidence="1">
    <location>
        <begin position="127"/>
        <end position="197"/>
    </location>
</feature>
<dbReference type="InterPro" id="IPR016184">
    <property type="entry name" value="Capsid/spike_ssDNA_virus"/>
</dbReference>